<evidence type="ECO:0000313" key="5">
    <source>
        <dbReference type="Proteomes" id="UP000230742"/>
    </source>
</evidence>
<feature type="binding site" evidence="3">
    <location>
        <position position="70"/>
    </location>
    <ligand>
        <name>Mg(2+)</name>
        <dbReference type="ChEBI" id="CHEBI:18420"/>
        <label>1</label>
    </ligand>
</feature>
<accession>A0A2D3LNL7</accession>
<feature type="binding site" evidence="3">
    <location>
        <position position="330"/>
    </location>
    <ligand>
        <name>Mg(2+)</name>
        <dbReference type="ChEBI" id="CHEBI:18420"/>
        <label>1</label>
    </ligand>
</feature>
<comment type="similarity">
    <text evidence="1">Belongs to the ADP-ribosylglycohydrolase family.</text>
</comment>
<dbReference type="InterPro" id="IPR005502">
    <property type="entry name" value="Ribosyl_crysJ1"/>
</dbReference>
<keyword evidence="3" id="KW-0460">Magnesium</keyword>
<feature type="binding site" evidence="3">
    <location>
        <position position="71"/>
    </location>
    <ligand>
        <name>Mg(2+)</name>
        <dbReference type="ChEBI" id="CHEBI:18420"/>
        <label>1</label>
    </ligand>
</feature>
<dbReference type="EMBL" id="CP024728">
    <property type="protein sequence ID" value="ATV32129.1"/>
    <property type="molecule type" value="Genomic_DNA"/>
</dbReference>
<dbReference type="PANTHER" id="PTHR16222:SF24">
    <property type="entry name" value="ADP-RIBOSYLHYDROLASE ARH3"/>
    <property type="match status" value="1"/>
</dbReference>
<dbReference type="GO" id="GO:0046872">
    <property type="term" value="F:metal ion binding"/>
    <property type="evidence" value="ECO:0007669"/>
    <property type="project" value="UniProtKB-KW"/>
</dbReference>
<evidence type="ECO:0000256" key="2">
    <source>
        <dbReference type="ARBA" id="ARBA00022801"/>
    </source>
</evidence>
<dbReference type="InterPro" id="IPR036705">
    <property type="entry name" value="Ribosyl_crysJ1_sf"/>
</dbReference>
<proteinExistence type="inferred from homology"/>
<keyword evidence="2" id="KW-0378">Hydrolase</keyword>
<comment type="cofactor">
    <cofactor evidence="3">
        <name>Mg(2+)</name>
        <dbReference type="ChEBI" id="CHEBI:18420"/>
    </cofactor>
    <text evidence="3">Binds 2 magnesium ions per subunit.</text>
</comment>
<dbReference type="Proteomes" id="UP000230742">
    <property type="component" value="Chromosome 2"/>
</dbReference>
<evidence type="ECO:0000256" key="3">
    <source>
        <dbReference type="PIRSR" id="PIRSR605502-1"/>
    </source>
</evidence>
<dbReference type="GO" id="GO:0016787">
    <property type="term" value="F:hydrolase activity"/>
    <property type="evidence" value="ECO:0007669"/>
    <property type="project" value="UniProtKB-KW"/>
</dbReference>
<feature type="binding site" evidence="3">
    <location>
        <position position="327"/>
    </location>
    <ligand>
        <name>Mg(2+)</name>
        <dbReference type="ChEBI" id="CHEBI:18420"/>
        <label>1</label>
    </ligand>
</feature>
<sequence length="526" mass="59836">MKPETKYKGAIKLAAIGDALGWITEFEKSSDSLRLNYGTDYVSNFYEWKKEVGGRFNGYIDNLAKGSYSDDTQLLLSVARSIKVDGTIDREYFSKIELPNWLLYARGAGRTIKNAARKIERKSAKWNSNFFNYKAGNTTIDYRESGANGAAMRILPIALANFGEIDKIKEEIFANSIVTHGHPRAIIGAMLYGYAVDTILKFRPENFTYEAFLTELGKDIHHKLSIPFIQKNIFSNWEEEWNTKSKIPFKEQYQTFLDEAQQYLRTVYKSLANKIEDEKTLRTLGCYNSDTKGSGTSTVIAGIFLCCKYHKEPIKGIEQAVNSIGTDTDSIAAFTGGLIGSLHGTSIIPARYNSIQDSDYLEKIAVRLLEISESRATEIKTNKYSELKLINTIKKDNFELGEYVFFLPLGKGKVIHIDRQDTLTKGKYNLIIDVEFDLGQSCRFAQILNKTEKEISKSEPIDNLSEIEKGINFLNVLRVDFQTKERIDKFLNGLSKEQQKEFREILNQMEKNATHIAKLHKPTYGK</sequence>
<reference evidence="4 5" key="1">
    <citation type="submission" date="2017-11" db="EMBL/GenBank/DDBJ databases">
        <title>Genome sequencing of Prevotella intermedia KCOM 1949.</title>
        <authorList>
            <person name="Kook J.-K."/>
            <person name="Park S.-N."/>
            <person name="Lim Y.K."/>
        </authorList>
    </citation>
    <scope>NUCLEOTIDE SEQUENCE [LARGE SCALE GENOMIC DNA]</scope>
    <source>
        <strain evidence="4 5">KCOM 1949</strain>
    </source>
</reference>
<feature type="binding site" evidence="3">
    <location>
        <position position="329"/>
    </location>
    <ligand>
        <name>Mg(2+)</name>
        <dbReference type="ChEBI" id="CHEBI:18420"/>
        <label>1</label>
    </ligand>
</feature>
<evidence type="ECO:0000256" key="1">
    <source>
        <dbReference type="ARBA" id="ARBA00010702"/>
    </source>
</evidence>
<dbReference type="AlphaFoldDB" id="A0A2D3LNL7"/>
<name>A0A2D3LNL7_PREIN</name>
<organism evidence="4 5">
    <name type="scientific">Prevotella intermedia</name>
    <dbReference type="NCBI Taxonomy" id="28131"/>
    <lineage>
        <taxon>Bacteria</taxon>
        <taxon>Pseudomonadati</taxon>
        <taxon>Bacteroidota</taxon>
        <taxon>Bacteroidia</taxon>
        <taxon>Bacteroidales</taxon>
        <taxon>Prevotellaceae</taxon>
        <taxon>Prevotella</taxon>
    </lineage>
</organism>
<dbReference type="RefSeq" id="WP_100014940.1">
    <property type="nucleotide sequence ID" value="NZ_CP024728.1"/>
</dbReference>
<dbReference type="PANTHER" id="PTHR16222">
    <property type="entry name" value="ADP-RIBOSYLGLYCOHYDROLASE"/>
    <property type="match status" value="1"/>
</dbReference>
<keyword evidence="3" id="KW-0479">Metal-binding</keyword>
<evidence type="ECO:0000313" key="4">
    <source>
        <dbReference type="EMBL" id="ATV32129.1"/>
    </source>
</evidence>
<protein>
    <submittedName>
        <fullName evidence="4">Uncharacterized protein</fullName>
    </submittedName>
</protein>
<dbReference type="InterPro" id="IPR050792">
    <property type="entry name" value="ADP-ribosylglycohydrolase"/>
</dbReference>
<feature type="binding site" evidence="3">
    <location>
        <position position="69"/>
    </location>
    <ligand>
        <name>Mg(2+)</name>
        <dbReference type="ChEBI" id="CHEBI:18420"/>
        <label>1</label>
    </ligand>
</feature>
<gene>
    <name evidence="4" type="ORF">CTM46_11645</name>
</gene>
<dbReference type="Pfam" id="PF03747">
    <property type="entry name" value="ADP_ribosyl_GH"/>
    <property type="match status" value="1"/>
</dbReference>
<dbReference type="SUPFAM" id="SSF101478">
    <property type="entry name" value="ADP-ribosylglycohydrolase"/>
    <property type="match status" value="1"/>
</dbReference>
<dbReference type="Gene3D" id="1.10.4080.10">
    <property type="entry name" value="ADP-ribosylation/Crystallin J1"/>
    <property type="match status" value="1"/>
</dbReference>